<name>A0A1L9R8J1_ASPWE</name>
<dbReference type="GeneID" id="63754842"/>
<proteinExistence type="predicted"/>
<dbReference type="Proteomes" id="UP000184383">
    <property type="component" value="Unassembled WGS sequence"/>
</dbReference>
<dbReference type="VEuPathDB" id="FungiDB:ASPWEDRAFT_689083"/>
<protein>
    <submittedName>
        <fullName evidence="1">Uncharacterized protein</fullName>
    </submittedName>
</protein>
<sequence length="105" mass="12259">MVKNLTFDIRYDNELAHEYYGDGEKLTKKYIYPSCISNMSCTDKTSLENIYHDKHVQFPKEYDSTQTYPPIHFMSVTAEDDTSADDLRKVQVPHGLNVEILDFDE</sequence>
<dbReference type="AlphaFoldDB" id="A0A1L9R8J1"/>
<keyword evidence="2" id="KW-1185">Reference proteome</keyword>
<evidence type="ECO:0000313" key="1">
    <source>
        <dbReference type="EMBL" id="OJJ31242.1"/>
    </source>
</evidence>
<dbReference type="RefSeq" id="XP_040684919.1">
    <property type="nucleotide sequence ID" value="XM_040838994.1"/>
</dbReference>
<dbReference type="EMBL" id="KV878216">
    <property type="protein sequence ID" value="OJJ31242.1"/>
    <property type="molecule type" value="Genomic_DNA"/>
</dbReference>
<gene>
    <name evidence="1" type="ORF">ASPWEDRAFT_689083</name>
</gene>
<dbReference type="OrthoDB" id="4402936at2759"/>
<accession>A0A1L9R8J1</accession>
<organism evidence="1 2">
    <name type="scientific">Aspergillus wentii DTO 134E9</name>
    <dbReference type="NCBI Taxonomy" id="1073089"/>
    <lineage>
        <taxon>Eukaryota</taxon>
        <taxon>Fungi</taxon>
        <taxon>Dikarya</taxon>
        <taxon>Ascomycota</taxon>
        <taxon>Pezizomycotina</taxon>
        <taxon>Eurotiomycetes</taxon>
        <taxon>Eurotiomycetidae</taxon>
        <taxon>Eurotiales</taxon>
        <taxon>Aspergillaceae</taxon>
        <taxon>Aspergillus</taxon>
        <taxon>Aspergillus subgen. Cremei</taxon>
    </lineage>
</organism>
<evidence type="ECO:0000313" key="2">
    <source>
        <dbReference type="Proteomes" id="UP000184383"/>
    </source>
</evidence>
<reference evidence="2" key="1">
    <citation type="journal article" date="2017" name="Genome Biol.">
        <title>Comparative genomics reveals high biological diversity and specific adaptations in the industrially and medically important fungal genus Aspergillus.</title>
        <authorList>
            <person name="de Vries R.P."/>
            <person name="Riley R."/>
            <person name="Wiebenga A."/>
            <person name="Aguilar-Osorio G."/>
            <person name="Amillis S."/>
            <person name="Uchima C.A."/>
            <person name="Anderluh G."/>
            <person name="Asadollahi M."/>
            <person name="Askin M."/>
            <person name="Barry K."/>
            <person name="Battaglia E."/>
            <person name="Bayram O."/>
            <person name="Benocci T."/>
            <person name="Braus-Stromeyer S.A."/>
            <person name="Caldana C."/>
            <person name="Canovas D."/>
            <person name="Cerqueira G.C."/>
            <person name="Chen F."/>
            <person name="Chen W."/>
            <person name="Choi C."/>
            <person name="Clum A."/>
            <person name="Dos Santos R.A."/>
            <person name="Damasio A.R."/>
            <person name="Diallinas G."/>
            <person name="Emri T."/>
            <person name="Fekete E."/>
            <person name="Flipphi M."/>
            <person name="Freyberg S."/>
            <person name="Gallo A."/>
            <person name="Gournas C."/>
            <person name="Habgood R."/>
            <person name="Hainaut M."/>
            <person name="Harispe M.L."/>
            <person name="Henrissat B."/>
            <person name="Hilden K.S."/>
            <person name="Hope R."/>
            <person name="Hossain A."/>
            <person name="Karabika E."/>
            <person name="Karaffa L."/>
            <person name="Karanyi Z."/>
            <person name="Krasevec N."/>
            <person name="Kuo A."/>
            <person name="Kusch H."/>
            <person name="LaButti K."/>
            <person name="Lagendijk E.L."/>
            <person name="Lapidus A."/>
            <person name="Levasseur A."/>
            <person name="Lindquist E."/>
            <person name="Lipzen A."/>
            <person name="Logrieco A.F."/>
            <person name="MacCabe A."/>
            <person name="Maekelae M.R."/>
            <person name="Malavazi I."/>
            <person name="Melin P."/>
            <person name="Meyer V."/>
            <person name="Mielnichuk N."/>
            <person name="Miskei M."/>
            <person name="Molnar A.P."/>
            <person name="Mule G."/>
            <person name="Ngan C.Y."/>
            <person name="Orejas M."/>
            <person name="Orosz E."/>
            <person name="Ouedraogo J.P."/>
            <person name="Overkamp K.M."/>
            <person name="Park H.-S."/>
            <person name="Perrone G."/>
            <person name="Piumi F."/>
            <person name="Punt P.J."/>
            <person name="Ram A.F."/>
            <person name="Ramon A."/>
            <person name="Rauscher S."/>
            <person name="Record E."/>
            <person name="Riano-Pachon D.M."/>
            <person name="Robert V."/>
            <person name="Roehrig J."/>
            <person name="Ruller R."/>
            <person name="Salamov A."/>
            <person name="Salih N.S."/>
            <person name="Samson R.A."/>
            <person name="Sandor E."/>
            <person name="Sanguinetti M."/>
            <person name="Schuetze T."/>
            <person name="Sepcic K."/>
            <person name="Shelest E."/>
            <person name="Sherlock G."/>
            <person name="Sophianopoulou V."/>
            <person name="Squina F.M."/>
            <person name="Sun H."/>
            <person name="Susca A."/>
            <person name="Todd R.B."/>
            <person name="Tsang A."/>
            <person name="Unkles S.E."/>
            <person name="van de Wiele N."/>
            <person name="van Rossen-Uffink D."/>
            <person name="Oliveira J.V."/>
            <person name="Vesth T.C."/>
            <person name="Visser J."/>
            <person name="Yu J.-H."/>
            <person name="Zhou M."/>
            <person name="Andersen M.R."/>
            <person name="Archer D.B."/>
            <person name="Baker S.E."/>
            <person name="Benoit I."/>
            <person name="Brakhage A.A."/>
            <person name="Braus G.H."/>
            <person name="Fischer R."/>
            <person name="Frisvad J.C."/>
            <person name="Goldman G.H."/>
            <person name="Houbraken J."/>
            <person name="Oakley B."/>
            <person name="Pocsi I."/>
            <person name="Scazzocchio C."/>
            <person name="Seiboth B."/>
            <person name="vanKuyk P.A."/>
            <person name="Wortman J."/>
            <person name="Dyer P.S."/>
            <person name="Grigoriev I.V."/>
        </authorList>
    </citation>
    <scope>NUCLEOTIDE SEQUENCE [LARGE SCALE GENOMIC DNA]</scope>
    <source>
        <strain evidence="2">DTO 134E9</strain>
    </source>
</reference>